<feature type="domain" description="UPF0033" evidence="1">
    <location>
        <begin position="5"/>
        <end position="71"/>
    </location>
</feature>
<dbReference type="Pfam" id="PF01206">
    <property type="entry name" value="TusA"/>
    <property type="match status" value="1"/>
</dbReference>
<evidence type="ECO:0000259" key="1">
    <source>
        <dbReference type="Pfam" id="PF01206"/>
    </source>
</evidence>
<dbReference type="CDD" id="cd00291">
    <property type="entry name" value="SirA_YedF_YeeD"/>
    <property type="match status" value="1"/>
</dbReference>
<proteinExistence type="predicted"/>
<comment type="caution">
    <text evidence="2">The sequence shown here is derived from an EMBL/GenBank/DDBJ whole genome shotgun (WGS) entry which is preliminary data.</text>
</comment>
<dbReference type="Gene3D" id="3.30.110.40">
    <property type="entry name" value="TusA-like domain"/>
    <property type="match status" value="1"/>
</dbReference>
<dbReference type="EMBL" id="JAKRRX010000061">
    <property type="protein sequence ID" value="MCW8334508.1"/>
    <property type="molecule type" value="Genomic_DNA"/>
</dbReference>
<name>A0A9X3CEV2_9VIBR</name>
<dbReference type="InterPro" id="IPR036868">
    <property type="entry name" value="TusA-like_sf"/>
</dbReference>
<dbReference type="Proteomes" id="UP001155586">
    <property type="component" value="Unassembled WGS sequence"/>
</dbReference>
<keyword evidence="3" id="KW-1185">Reference proteome</keyword>
<dbReference type="InterPro" id="IPR001455">
    <property type="entry name" value="TusA-like"/>
</dbReference>
<dbReference type="SUPFAM" id="SSF64307">
    <property type="entry name" value="SirA-like"/>
    <property type="match status" value="1"/>
</dbReference>
<gene>
    <name evidence="2" type="ORF">MD483_11830</name>
</gene>
<evidence type="ECO:0000313" key="2">
    <source>
        <dbReference type="EMBL" id="MCW8334508.1"/>
    </source>
</evidence>
<dbReference type="RefSeq" id="WP_265687888.1">
    <property type="nucleotide sequence ID" value="NZ_JAKRRX010000061.1"/>
</dbReference>
<reference evidence="2" key="1">
    <citation type="submission" date="2022-02" db="EMBL/GenBank/DDBJ databases">
        <title>Vibrio sp. nov., a new bacterium isolated from Bohai sea, China.</title>
        <authorList>
            <person name="Yuan Y."/>
        </authorList>
    </citation>
    <scope>NUCLEOTIDE SEQUENCE</scope>
    <source>
        <strain evidence="2">DBSS07</strain>
    </source>
</reference>
<evidence type="ECO:0000313" key="3">
    <source>
        <dbReference type="Proteomes" id="UP001155586"/>
    </source>
</evidence>
<protein>
    <submittedName>
        <fullName evidence="2">Sulfurtransferase TusA family protein</fullName>
    </submittedName>
</protein>
<accession>A0A9X3CEV2</accession>
<sequence length="74" mass="8601">MKPNILDLREERCPMALLLAKRHIAKLSNNEVAILYIADPSSKRDIERFLQSKSYKIECEDNSEFCSMQVKKEA</sequence>
<dbReference type="AlphaFoldDB" id="A0A9X3CEV2"/>
<organism evidence="2 3">
    <name type="scientific">Vibrio paucivorans</name>
    <dbReference type="NCBI Taxonomy" id="2829489"/>
    <lineage>
        <taxon>Bacteria</taxon>
        <taxon>Pseudomonadati</taxon>
        <taxon>Pseudomonadota</taxon>
        <taxon>Gammaproteobacteria</taxon>
        <taxon>Vibrionales</taxon>
        <taxon>Vibrionaceae</taxon>
        <taxon>Vibrio</taxon>
    </lineage>
</organism>